<dbReference type="SUPFAM" id="SSF51905">
    <property type="entry name" value="FAD/NAD(P)-binding domain"/>
    <property type="match status" value="1"/>
</dbReference>
<dbReference type="AlphaFoldDB" id="A0A6A7Y7W1"/>
<feature type="domain" description="FAD-binding" evidence="4">
    <location>
        <begin position="4"/>
        <end position="342"/>
    </location>
</feature>
<dbReference type="PANTHER" id="PTHR43004:SF19">
    <property type="entry name" value="BINDING MONOOXYGENASE, PUTATIVE (JCVI)-RELATED"/>
    <property type="match status" value="1"/>
</dbReference>
<organism evidence="5 6">
    <name type="scientific">Segnochrobactrum spirostomi</name>
    <dbReference type="NCBI Taxonomy" id="2608987"/>
    <lineage>
        <taxon>Bacteria</taxon>
        <taxon>Pseudomonadati</taxon>
        <taxon>Pseudomonadota</taxon>
        <taxon>Alphaproteobacteria</taxon>
        <taxon>Hyphomicrobiales</taxon>
        <taxon>Segnochrobactraceae</taxon>
        <taxon>Segnochrobactrum</taxon>
    </lineage>
</organism>
<evidence type="ECO:0000256" key="3">
    <source>
        <dbReference type="ARBA" id="ARBA00022827"/>
    </source>
</evidence>
<evidence type="ECO:0000259" key="4">
    <source>
        <dbReference type="Pfam" id="PF01494"/>
    </source>
</evidence>
<sequence length="495" mass="52294">MTEKVQVLVAGAGPVGLTLAAELKRFGVNVRIVDKAPAPTDKSKALVLWSRSLELLERTGKIADYLAAGQPGHGTRISKGRELIAEIDLDGIDSPYPYALMIPQNETERVLGETLAGFGGAVERQVELVAFEDGPNGVTATLKHPDDRLEQVTADWLVGCDGAHSTVRHGLGLPFEGSTQPSDWVLADLKVEGLKPDKLDLYWHAEGVLAFFPIVGNRYRVIADLGPTDGAGRSGEPALADIQALVDARGPGGLVLHDPYWLAYFHINERKVKDYGRGRVFLAGDAAHIHSPAGGQGMNTGMQDAFNLAWKLALVIRGAAKADLLASYSPERSAVGDRVLANATRMTDLATLRNPVAQAVRNLAAKVVLGLHQVQRKMSEALSETEIAYPKSPLTVEGRHAPHGHDLPRAGERCPPEAAGGLPFGAGPDPRFTVLGAGSAATALAARFPALVDAHARPPLGGDGLWLVRPDGYIGFAGAADDLAGAEAYLAAIAV</sequence>
<reference evidence="5 6" key="1">
    <citation type="submission" date="2019-09" db="EMBL/GenBank/DDBJ databases">
        <title>Segnochrobactrum spirostomi gen. nov., sp. nov., isolated from the ciliate Spirostomum cf. yagiui and description of a novel family, Segnochrobactraceae fam. nov. within the order Rhizobiales of the class Alphaproteobacteria.</title>
        <authorList>
            <person name="Akter S."/>
            <person name="Shazib S.U.A."/>
            <person name="Shin M.K."/>
        </authorList>
    </citation>
    <scope>NUCLEOTIDE SEQUENCE [LARGE SCALE GENOMIC DNA]</scope>
    <source>
        <strain evidence="5 6">Sp-1</strain>
    </source>
</reference>
<name>A0A6A7Y7W1_9HYPH</name>
<accession>A0A6A7Y7W1</accession>
<dbReference type="PANTHER" id="PTHR43004">
    <property type="entry name" value="TRK SYSTEM POTASSIUM UPTAKE PROTEIN"/>
    <property type="match status" value="1"/>
</dbReference>
<dbReference type="InterPro" id="IPR002938">
    <property type="entry name" value="FAD-bd"/>
</dbReference>
<comment type="caution">
    <text evidence="5">The sequence shown here is derived from an EMBL/GenBank/DDBJ whole genome shotgun (WGS) entry which is preliminary data.</text>
</comment>
<dbReference type="PRINTS" id="PR00420">
    <property type="entry name" value="RNGMNOXGNASE"/>
</dbReference>
<dbReference type="Pfam" id="PF01494">
    <property type="entry name" value="FAD_binding_3"/>
    <property type="match status" value="1"/>
</dbReference>
<evidence type="ECO:0000256" key="2">
    <source>
        <dbReference type="ARBA" id="ARBA00022630"/>
    </source>
</evidence>
<evidence type="ECO:0000256" key="1">
    <source>
        <dbReference type="ARBA" id="ARBA00001974"/>
    </source>
</evidence>
<keyword evidence="5" id="KW-0503">Monooxygenase</keyword>
<evidence type="ECO:0000313" key="5">
    <source>
        <dbReference type="EMBL" id="MQT14078.1"/>
    </source>
</evidence>
<evidence type="ECO:0000313" key="6">
    <source>
        <dbReference type="Proteomes" id="UP000332515"/>
    </source>
</evidence>
<dbReference type="Proteomes" id="UP000332515">
    <property type="component" value="Unassembled WGS sequence"/>
</dbReference>
<keyword evidence="3" id="KW-0274">FAD</keyword>
<protein>
    <submittedName>
        <fullName evidence="5">FAD-binding monooxygenase</fullName>
    </submittedName>
</protein>
<gene>
    <name evidence="5" type="ORF">F0357_15795</name>
</gene>
<proteinExistence type="predicted"/>
<dbReference type="Gene3D" id="3.30.70.2450">
    <property type="match status" value="1"/>
</dbReference>
<dbReference type="GO" id="GO:0071949">
    <property type="term" value="F:FAD binding"/>
    <property type="evidence" value="ECO:0007669"/>
    <property type="project" value="InterPro"/>
</dbReference>
<keyword evidence="2" id="KW-0285">Flavoprotein</keyword>
<dbReference type="InterPro" id="IPR050641">
    <property type="entry name" value="RIFMO-like"/>
</dbReference>
<keyword evidence="6" id="KW-1185">Reference proteome</keyword>
<dbReference type="Gene3D" id="3.50.50.60">
    <property type="entry name" value="FAD/NAD(P)-binding domain"/>
    <property type="match status" value="1"/>
</dbReference>
<dbReference type="GO" id="GO:0016709">
    <property type="term" value="F:oxidoreductase activity, acting on paired donors, with incorporation or reduction of molecular oxygen, NAD(P)H as one donor, and incorporation of one atom of oxygen"/>
    <property type="evidence" value="ECO:0007669"/>
    <property type="project" value="UniProtKB-ARBA"/>
</dbReference>
<dbReference type="EMBL" id="VWNA01000001">
    <property type="protein sequence ID" value="MQT14078.1"/>
    <property type="molecule type" value="Genomic_DNA"/>
</dbReference>
<dbReference type="RefSeq" id="WP_153484108.1">
    <property type="nucleotide sequence ID" value="NZ_VWNA01000001.1"/>
</dbReference>
<keyword evidence="5" id="KW-0560">Oxidoreductase</keyword>
<comment type="cofactor">
    <cofactor evidence="1">
        <name>FAD</name>
        <dbReference type="ChEBI" id="CHEBI:57692"/>
    </cofactor>
</comment>
<dbReference type="InterPro" id="IPR036188">
    <property type="entry name" value="FAD/NAD-bd_sf"/>
</dbReference>